<proteinExistence type="predicted"/>
<dbReference type="AlphaFoldDB" id="A0AB35IHS1"/>
<accession>A0AB35IHS1</accession>
<reference evidence="1" key="1">
    <citation type="submission" date="2023-01" db="EMBL/GenBank/DDBJ databases">
        <title>Human gut microbiome strain richness.</title>
        <authorList>
            <person name="Chen-Liaw A."/>
        </authorList>
    </citation>
    <scope>NUCLEOTIDE SEQUENCE</scope>
    <source>
        <strain evidence="1">1001217st2_G6_1001217B_191108</strain>
    </source>
</reference>
<dbReference type="Proteomes" id="UP001211987">
    <property type="component" value="Unassembled WGS sequence"/>
</dbReference>
<evidence type="ECO:0000313" key="2">
    <source>
        <dbReference type="Proteomes" id="UP001211987"/>
    </source>
</evidence>
<gene>
    <name evidence="1" type="ORF">PM738_04285</name>
</gene>
<dbReference type="RefSeq" id="WP_272018719.1">
    <property type="nucleotide sequence ID" value="NZ_JAQLKE010000005.1"/>
</dbReference>
<dbReference type="EMBL" id="JAQLKE010000005">
    <property type="protein sequence ID" value="MDB7083011.1"/>
    <property type="molecule type" value="Genomic_DNA"/>
</dbReference>
<protein>
    <recommendedName>
        <fullName evidence="3">Rad52/22 family double-strand break repair protein</fullName>
    </recommendedName>
</protein>
<organism evidence="1 2">
    <name type="scientific">Thomasclavelia ramosa</name>
    <dbReference type="NCBI Taxonomy" id="1547"/>
    <lineage>
        <taxon>Bacteria</taxon>
        <taxon>Bacillati</taxon>
        <taxon>Bacillota</taxon>
        <taxon>Erysipelotrichia</taxon>
        <taxon>Erysipelotrichales</taxon>
        <taxon>Coprobacillaceae</taxon>
        <taxon>Thomasclavelia</taxon>
    </lineage>
</organism>
<evidence type="ECO:0008006" key="3">
    <source>
        <dbReference type="Google" id="ProtNLM"/>
    </source>
</evidence>
<evidence type="ECO:0000313" key="1">
    <source>
        <dbReference type="EMBL" id="MDB7083011.1"/>
    </source>
</evidence>
<name>A0AB35IHS1_9FIRM</name>
<sequence length="263" mass="30177">MEFRELKADEIDVRVQRVRQNDNGYYAIFLLYKDARCDMTILDETVGCLKWKREHEVVNNNLFCTVSIFDDASGQWISKQDVGVESNTEKEKGQASDAFKRACVNWGIGRELYTAPFIFVNLRDNEVTKASQGRKPSTYLKLSVSKIEYENKKIVELELIDENGNVRFLMNKKTIQETKSQEIKPQLDITNVMKINASLVCEMDTLGIDFRGKLSNLVFKYSGLRTQDTTELALEDIDKLNSIYASLIKKFKEQQGANQNGIN</sequence>
<comment type="caution">
    <text evidence="1">The sequence shown here is derived from an EMBL/GenBank/DDBJ whole genome shotgun (WGS) entry which is preliminary data.</text>
</comment>